<name>A0A4T0X512_9ASCO</name>
<proteinExistence type="predicted"/>
<gene>
    <name evidence="2" type="ORF">CANINC_001087</name>
</gene>
<evidence type="ECO:0000313" key="3">
    <source>
        <dbReference type="Proteomes" id="UP000307173"/>
    </source>
</evidence>
<accession>A0A4T0X512</accession>
<feature type="region of interest" description="Disordered" evidence="1">
    <location>
        <begin position="43"/>
        <end position="62"/>
    </location>
</feature>
<sequence length="116" mass="12564">MMNLNNNIEDSNGNITDSASHSNDVYMALFRFLYQANSDATNISHENGVETSGSQDTSGQSFDHLQEAQLARPLLNNSINNDSLTSMKLAAGNGEIVASKTPLSHQTNQIVSKYSV</sequence>
<evidence type="ECO:0000313" key="2">
    <source>
        <dbReference type="EMBL" id="TID30385.1"/>
    </source>
</evidence>
<protein>
    <submittedName>
        <fullName evidence="2">Uncharacterized protein</fullName>
    </submittedName>
</protein>
<dbReference type="EMBL" id="SELW01000155">
    <property type="protein sequence ID" value="TID30385.1"/>
    <property type="molecule type" value="Genomic_DNA"/>
</dbReference>
<dbReference type="Proteomes" id="UP000307173">
    <property type="component" value="Unassembled WGS sequence"/>
</dbReference>
<comment type="caution">
    <text evidence="2">The sequence shown here is derived from an EMBL/GenBank/DDBJ whole genome shotgun (WGS) entry which is preliminary data.</text>
</comment>
<evidence type="ECO:0000256" key="1">
    <source>
        <dbReference type="SAM" id="MobiDB-lite"/>
    </source>
</evidence>
<reference evidence="2 3" key="1">
    <citation type="journal article" date="2019" name="Front. Genet.">
        <title>Whole-Genome Sequencing of the Opportunistic Yeast Pathogen Candida inconspicua Uncovers Its Hybrid Origin.</title>
        <authorList>
            <person name="Mixao V."/>
            <person name="Hansen A.P."/>
            <person name="Saus E."/>
            <person name="Boekhout T."/>
            <person name="Lass-Florl C."/>
            <person name="Gabaldon T."/>
        </authorList>
    </citation>
    <scope>NUCLEOTIDE SEQUENCE [LARGE SCALE GENOMIC DNA]</scope>
    <source>
        <strain evidence="2 3">CBS 180</strain>
    </source>
</reference>
<organism evidence="2 3">
    <name type="scientific">Pichia inconspicua</name>
    <dbReference type="NCBI Taxonomy" id="52247"/>
    <lineage>
        <taxon>Eukaryota</taxon>
        <taxon>Fungi</taxon>
        <taxon>Dikarya</taxon>
        <taxon>Ascomycota</taxon>
        <taxon>Saccharomycotina</taxon>
        <taxon>Pichiomycetes</taxon>
        <taxon>Pichiales</taxon>
        <taxon>Pichiaceae</taxon>
        <taxon>Pichia</taxon>
    </lineage>
</organism>
<dbReference type="AlphaFoldDB" id="A0A4T0X512"/>
<keyword evidence="3" id="KW-1185">Reference proteome</keyword>